<organism evidence="1 2">
    <name type="scientific">Arcanobacterium pinnipediorum</name>
    <dbReference type="NCBI Taxonomy" id="1503041"/>
    <lineage>
        <taxon>Bacteria</taxon>
        <taxon>Bacillati</taxon>
        <taxon>Actinomycetota</taxon>
        <taxon>Actinomycetes</taxon>
        <taxon>Actinomycetales</taxon>
        <taxon>Actinomycetaceae</taxon>
        <taxon>Arcanobacterium</taxon>
    </lineage>
</organism>
<evidence type="ECO:0000313" key="2">
    <source>
        <dbReference type="Proteomes" id="UP001056109"/>
    </source>
</evidence>
<dbReference type="RefSeq" id="WP_252672455.1">
    <property type="nucleotide sequence ID" value="NZ_CP099547.1"/>
</dbReference>
<reference evidence="1" key="1">
    <citation type="submission" date="2022-06" db="EMBL/GenBank/DDBJ databases">
        <title>Complete Genome Sequence of Arcanobacterium pinnipediorum strain DSM 28752 isolated from a harbour seal.</title>
        <authorList>
            <person name="Borowiak M."/>
            <person name="Kreitlow A."/>
            <person name="Alssahen M."/>
            <person name="Malorny B."/>
            <person name="Laemmler C."/>
            <person name="Prenger-Berninghoff E."/>
            <person name="Siebert U."/>
            <person name="Ploetz M."/>
            <person name="Abdulmawjood A."/>
        </authorList>
    </citation>
    <scope>NUCLEOTIDE SEQUENCE</scope>
    <source>
        <strain evidence="1">DSM 28752</strain>
    </source>
</reference>
<proteinExistence type="predicted"/>
<name>A0ABY5AF56_9ACTO</name>
<sequence>MDSECEMPLTKDAAYSLMQIGRRPRGKASSVRLDPNAYRIRIAREQALKEPMPIEKITCYVNEFLTALNMLVIKDSRISLKPNSSDAQIHEFIERNLYQPLHDKYGNCSNLVWMKFTQDGYLGVVAVSNDINFDIPASLDGDLCTRNTSGIIVKSLDKQWDRSFVLAFPLVNIPKGLKRGDIESGIGNYLISKETAILDFYSHRY</sequence>
<dbReference type="Proteomes" id="UP001056109">
    <property type="component" value="Chromosome"/>
</dbReference>
<protein>
    <submittedName>
        <fullName evidence="1">Uncharacterized protein</fullName>
    </submittedName>
</protein>
<gene>
    <name evidence="1" type="ORF">NG665_04380</name>
</gene>
<accession>A0ABY5AF56</accession>
<keyword evidence="2" id="KW-1185">Reference proteome</keyword>
<dbReference type="EMBL" id="CP099547">
    <property type="protein sequence ID" value="USR78640.1"/>
    <property type="molecule type" value="Genomic_DNA"/>
</dbReference>
<evidence type="ECO:0000313" key="1">
    <source>
        <dbReference type="EMBL" id="USR78640.1"/>
    </source>
</evidence>